<dbReference type="AlphaFoldDB" id="B8EIB6"/>
<feature type="region of interest" description="Disordered" evidence="2">
    <location>
        <begin position="333"/>
        <end position="356"/>
    </location>
</feature>
<dbReference type="KEGG" id="msl:Msil_2304"/>
<keyword evidence="5" id="KW-1185">Reference proteome</keyword>
<keyword evidence="3" id="KW-0812">Transmembrane</keyword>
<evidence type="ECO:0000256" key="1">
    <source>
        <dbReference type="SAM" id="Coils"/>
    </source>
</evidence>
<dbReference type="EMBL" id="CP001280">
    <property type="protein sequence ID" value="ACK51235.1"/>
    <property type="molecule type" value="Genomic_DNA"/>
</dbReference>
<evidence type="ECO:0000256" key="2">
    <source>
        <dbReference type="SAM" id="MobiDB-lite"/>
    </source>
</evidence>
<keyword evidence="3" id="KW-1133">Transmembrane helix</keyword>
<accession>B8EIB6</accession>
<dbReference type="eggNOG" id="COG5022">
    <property type="taxonomic scope" value="Bacteria"/>
</dbReference>
<dbReference type="STRING" id="395965.Msil_2304"/>
<dbReference type="HOGENOM" id="CLU_060521_1_0_5"/>
<evidence type="ECO:0000313" key="4">
    <source>
        <dbReference type="EMBL" id="ACK51235.1"/>
    </source>
</evidence>
<organism evidence="4 5">
    <name type="scientific">Methylocella silvestris (strain DSM 15510 / CIP 108128 / LMG 27833 / NCIMB 13906 / BL2)</name>
    <dbReference type="NCBI Taxonomy" id="395965"/>
    <lineage>
        <taxon>Bacteria</taxon>
        <taxon>Pseudomonadati</taxon>
        <taxon>Pseudomonadota</taxon>
        <taxon>Alphaproteobacteria</taxon>
        <taxon>Hyphomicrobiales</taxon>
        <taxon>Beijerinckiaceae</taxon>
        <taxon>Methylocella</taxon>
    </lineage>
</organism>
<feature type="coiled-coil region" evidence="1">
    <location>
        <begin position="211"/>
        <end position="291"/>
    </location>
</feature>
<sequence>MIEQAMAFALGFAIAGLLALAIAPAFWRRAIRLSTRRLEMLVPLSTREIIAERDLLRAQFAVERRIIEQRAAQIASLRGADMAELGRRAEQIVEGSEKFAELAAKYAAQGAELSAALRALDEAKAELAVAGSALYGAEGLLQRKHADLVDATLEARKLRASDQGKTAIIADYEAEIAMRQRHLAAARDDVATLRETLATLGLERDASLAALKAAAAQLADRDEALKAAESREAELQRRRKRQTETARAAERRMFEKIARVGAAESAARQQLAAERQRADNLAQELETTRRLSAARDGAPAATEREENAVLRQNINEIGAAIIRMAAIAHDGAKAPFDDGAEAPGRAHAKPNVVTSN</sequence>
<evidence type="ECO:0000256" key="3">
    <source>
        <dbReference type="SAM" id="Phobius"/>
    </source>
</evidence>
<evidence type="ECO:0000313" key="5">
    <source>
        <dbReference type="Proteomes" id="UP000002257"/>
    </source>
</evidence>
<keyword evidence="1" id="KW-0175">Coiled coil</keyword>
<reference evidence="4 5" key="1">
    <citation type="journal article" date="2010" name="J. Bacteriol.">
        <title>Complete genome sequence of the aerobic facultative methanotroph Methylocella silvestris BL2.</title>
        <authorList>
            <person name="Chen Y."/>
            <person name="Crombie A."/>
            <person name="Rahman M.T."/>
            <person name="Dedysh S.N."/>
            <person name="Liesack W."/>
            <person name="Stott M.B."/>
            <person name="Alam M."/>
            <person name="Theisen A.R."/>
            <person name="Murrell J.C."/>
            <person name="Dunfield P.F."/>
        </authorList>
    </citation>
    <scope>NUCLEOTIDE SEQUENCE [LARGE SCALE GENOMIC DNA]</scope>
    <source>
        <strain evidence="5">DSM 15510 / CIP 108128 / LMG 27833 / NCIMB 13906 / BL2</strain>
    </source>
</reference>
<gene>
    <name evidence="4" type="ordered locus">Msil_2304</name>
</gene>
<dbReference type="Proteomes" id="UP000002257">
    <property type="component" value="Chromosome"/>
</dbReference>
<protein>
    <submittedName>
        <fullName evidence="4">Uncharacterized protein</fullName>
    </submittedName>
</protein>
<name>B8EIB6_METSB</name>
<keyword evidence="3" id="KW-0472">Membrane</keyword>
<proteinExistence type="predicted"/>
<feature type="transmembrane region" description="Helical" evidence="3">
    <location>
        <begin position="6"/>
        <end position="27"/>
    </location>
</feature>